<evidence type="ECO:0000256" key="1">
    <source>
        <dbReference type="ARBA" id="ARBA00012346"/>
    </source>
</evidence>
<dbReference type="PANTHER" id="PTHR12935">
    <property type="entry name" value="GAMMA-GLUTAMYLCYCLOTRANSFERASE"/>
    <property type="match status" value="1"/>
</dbReference>
<keyword evidence="4" id="KW-1185">Reference proteome</keyword>
<dbReference type="InterPro" id="IPR013024">
    <property type="entry name" value="GGCT-like"/>
</dbReference>
<evidence type="ECO:0000313" key="3">
    <source>
        <dbReference type="EMBL" id="KAL2842717.1"/>
    </source>
</evidence>
<keyword evidence="2" id="KW-0456">Lyase</keyword>
<dbReference type="CDD" id="cd06661">
    <property type="entry name" value="GGCT_like"/>
    <property type="match status" value="1"/>
</dbReference>
<comment type="caution">
    <text evidence="3">The sequence shown here is derived from an EMBL/GenBank/DDBJ whole genome shotgun (WGS) entry which is preliminary data.</text>
</comment>
<name>A0ABR4JSE3_9EURO</name>
<dbReference type="InterPro" id="IPR017939">
    <property type="entry name" value="G-Glutamylcylcotransferase"/>
</dbReference>
<gene>
    <name evidence="3" type="ORF">BJY01DRAFT_235925</name>
</gene>
<dbReference type="Proteomes" id="UP001610446">
    <property type="component" value="Unassembled WGS sequence"/>
</dbReference>
<dbReference type="Gene3D" id="3.10.490.10">
    <property type="entry name" value="Gamma-glutamyl cyclotransferase-like"/>
    <property type="match status" value="1"/>
</dbReference>
<dbReference type="EMBL" id="JBFXLU010000097">
    <property type="protein sequence ID" value="KAL2842717.1"/>
    <property type="molecule type" value="Genomic_DNA"/>
</dbReference>
<organism evidence="3 4">
    <name type="scientific">Aspergillus pseudoustus</name>
    <dbReference type="NCBI Taxonomy" id="1810923"/>
    <lineage>
        <taxon>Eukaryota</taxon>
        <taxon>Fungi</taxon>
        <taxon>Dikarya</taxon>
        <taxon>Ascomycota</taxon>
        <taxon>Pezizomycotina</taxon>
        <taxon>Eurotiomycetes</taxon>
        <taxon>Eurotiomycetidae</taxon>
        <taxon>Eurotiales</taxon>
        <taxon>Aspergillaceae</taxon>
        <taxon>Aspergillus</taxon>
        <taxon>Aspergillus subgen. Nidulantes</taxon>
    </lineage>
</organism>
<proteinExistence type="predicted"/>
<evidence type="ECO:0000256" key="2">
    <source>
        <dbReference type="ARBA" id="ARBA00023239"/>
    </source>
</evidence>
<reference evidence="3 4" key="1">
    <citation type="submission" date="2024-07" db="EMBL/GenBank/DDBJ databases">
        <title>Section-level genome sequencing and comparative genomics of Aspergillus sections Usti and Cavernicolus.</title>
        <authorList>
            <consortium name="Lawrence Berkeley National Laboratory"/>
            <person name="Nybo J.L."/>
            <person name="Vesth T.C."/>
            <person name="Theobald S."/>
            <person name="Frisvad J.C."/>
            <person name="Larsen T.O."/>
            <person name="Kjaerboelling I."/>
            <person name="Rothschild-Mancinelli K."/>
            <person name="Lyhne E.K."/>
            <person name="Kogle M.E."/>
            <person name="Barry K."/>
            <person name="Clum A."/>
            <person name="Na H."/>
            <person name="Ledsgaard L."/>
            <person name="Lin J."/>
            <person name="Lipzen A."/>
            <person name="Kuo A."/>
            <person name="Riley R."/>
            <person name="Mondo S."/>
            <person name="Labutti K."/>
            <person name="Haridas S."/>
            <person name="Pangalinan J."/>
            <person name="Salamov A.A."/>
            <person name="Simmons B.A."/>
            <person name="Magnuson J.K."/>
            <person name="Chen J."/>
            <person name="Drula E."/>
            <person name="Henrissat B."/>
            <person name="Wiebenga A."/>
            <person name="Lubbers R.J."/>
            <person name="Gomes A.C."/>
            <person name="Makela M.R."/>
            <person name="Stajich J."/>
            <person name="Grigoriev I.V."/>
            <person name="Mortensen U.H."/>
            <person name="De Vries R.P."/>
            <person name="Baker S.E."/>
            <person name="Andersen M.R."/>
        </authorList>
    </citation>
    <scope>NUCLEOTIDE SEQUENCE [LARGE SCALE GENOMIC DNA]</scope>
    <source>
        <strain evidence="3 4">CBS 123904</strain>
    </source>
</reference>
<accession>A0ABR4JSE3</accession>
<dbReference type="PANTHER" id="PTHR12935:SF0">
    <property type="entry name" value="GAMMA-GLUTAMYLCYCLOTRANSFERASE"/>
    <property type="match status" value="1"/>
</dbReference>
<dbReference type="EC" id="4.3.2.9" evidence="1"/>
<sequence>MSESNDGSMIATSKAIWYFAYGSNTRSSVMRGRGIVPLDAQPVVVPSHRLCFDIFGIPYAEPAFASIVPIMLDATIDSPSGQAIPPVHGVAYLLTQDDYRRLVLSEGAGVGYDEITVCARIISLEEAGQDGEILAHTLQAKYPWRPNRAPSARYMNLIIDGANEFNLPYSYKSYLHSVPVYVPLRTYRSRFGAWLFLAFWRKAIRGLARLTKVSTDEKGHCPRWLGGVIVGVYWCMWGWHDFVHSVIWTQGDGVVPRR</sequence>
<evidence type="ECO:0000313" key="4">
    <source>
        <dbReference type="Proteomes" id="UP001610446"/>
    </source>
</evidence>
<protein>
    <recommendedName>
        <fullName evidence="1">gamma-glutamylcyclotransferase</fullName>
        <ecNumber evidence="1">4.3.2.9</ecNumber>
    </recommendedName>
</protein>